<keyword evidence="6" id="KW-1185">Reference proteome</keyword>
<evidence type="ECO:0000256" key="1">
    <source>
        <dbReference type="ARBA" id="ARBA00009759"/>
    </source>
</evidence>
<dbReference type="InterPro" id="IPR020550">
    <property type="entry name" value="Inositol_monophosphatase_CS"/>
</dbReference>
<keyword evidence="5" id="KW-0378">Hydrolase</keyword>
<dbReference type="Pfam" id="PF00459">
    <property type="entry name" value="Inositol_P"/>
    <property type="match status" value="1"/>
</dbReference>
<reference evidence="6" key="1">
    <citation type="submission" date="2015-07" db="EMBL/GenBank/DDBJ databases">
        <authorList>
            <person name="Rodrigo-Torres Lidia"/>
            <person name="Arahal R.David."/>
        </authorList>
    </citation>
    <scope>NUCLEOTIDE SEQUENCE [LARGE SCALE GENOMIC DNA]</scope>
    <source>
        <strain evidence="6">CECT 4801</strain>
    </source>
</reference>
<gene>
    <name evidence="5" type="primary">suhB_2</name>
    <name evidence="5" type="ORF">LAL4801_03375</name>
</gene>
<accession>A0A0M6Y5G8</accession>
<organism evidence="5 6">
    <name type="scientific">Roseibium aggregatum</name>
    <dbReference type="NCBI Taxonomy" id="187304"/>
    <lineage>
        <taxon>Bacteria</taxon>
        <taxon>Pseudomonadati</taxon>
        <taxon>Pseudomonadota</taxon>
        <taxon>Alphaproteobacteria</taxon>
        <taxon>Hyphomicrobiales</taxon>
        <taxon>Stappiaceae</taxon>
        <taxon>Roseibium</taxon>
    </lineage>
</organism>
<dbReference type="SUPFAM" id="SSF56655">
    <property type="entry name" value="Carbohydrate phosphatase"/>
    <property type="match status" value="1"/>
</dbReference>
<evidence type="ECO:0000313" key="6">
    <source>
        <dbReference type="Proteomes" id="UP000048926"/>
    </source>
</evidence>
<dbReference type="GO" id="GO:0008934">
    <property type="term" value="F:inositol monophosphate 1-phosphatase activity"/>
    <property type="evidence" value="ECO:0007669"/>
    <property type="project" value="TreeGrafter"/>
</dbReference>
<dbReference type="Gene3D" id="3.40.190.80">
    <property type="match status" value="1"/>
</dbReference>
<dbReference type="GO" id="GO:0006020">
    <property type="term" value="P:inositol metabolic process"/>
    <property type="evidence" value="ECO:0007669"/>
    <property type="project" value="TreeGrafter"/>
</dbReference>
<feature type="binding site" evidence="4">
    <location>
        <position position="109"/>
    </location>
    <ligand>
        <name>Mg(2+)</name>
        <dbReference type="ChEBI" id="CHEBI:18420"/>
        <label>1</label>
        <note>catalytic</note>
    </ligand>
</feature>
<evidence type="ECO:0000256" key="4">
    <source>
        <dbReference type="PIRSR" id="PIRSR600760-2"/>
    </source>
</evidence>
<dbReference type="GO" id="GO:0046854">
    <property type="term" value="P:phosphatidylinositol phosphate biosynthetic process"/>
    <property type="evidence" value="ECO:0007669"/>
    <property type="project" value="InterPro"/>
</dbReference>
<dbReference type="EMBL" id="CXST01000002">
    <property type="protein sequence ID" value="CTQ44928.1"/>
    <property type="molecule type" value="Genomic_DNA"/>
</dbReference>
<dbReference type="GO" id="GO:0007165">
    <property type="term" value="P:signal transduction"/>
    <property type="evidence" value="ECO:0007669"/>
    <property type="project" value="TreeGrafter"/>
</dbReference>
<feature type="binding site" evidence="4">
    <location>
        <position position="110"/>
    </location>
    <ligand>
        <name>Mg(2+)</name>
        <dbReference type="ChEBI" id="CHEBI:18420"/>
        <label>1</label>
        <note>catalytic</note>
    </ligand>
</feature>
<feature type="binding site" evidence="4">
    <location>
        <position position="227"/>
    </location>
    <ligand>
        <name>Mg(2+)</name>
        <dbReference type="ChEBI" id="CHEBI:18420"/>
        <label>1</label>
        <note>catalytic</note>
    </ligand>
</feature>
<evidence type="ECO:0000256" key="2">
    <source>
        <dbReference type="ARBA" id="ARBA00022723"/>
    </source>
</evidence>
<evidence type="ECO:0000256" key="3">
    <source>
        <dbReference type="ARBA" id="ARBA00022842"/>
    </source>
</evidence>
<dbReference type="PANTHER" id="PTHR20854:SF4">
    <property type="entry name" value="INOSITOL-1-MONOPHOSPHATASE-RELATED"/>
    <property type="match status" value="1"/>
</dbReference>
<dbReference type="CDD" id="cd01638">
    <property type="entry name" value="CysQ"/>
    <property type="match status" value="1"/>
</dbReference>
<dbReference type="STRING" id="187304.B0E33_06465"/>
<comment type="similarity">
    <text evidence="1">Belongs to the inositol monophosphatase superfamily.</text>
</comment>
<dbReference type="AlphaFoldDB" id="A0A0M6Y5G8"/>
<sequence length="282" mass="29791">MPEADKGLNDTGRSEIGLDEAGRDADLRLLELAARQAGDIALGFFGQDPETWYKGKAGMSPVSEADLAVDRFLADYLRSARPDYGWLSEETADDRSRLNHERVFIVDPIDGTRAFLAGGDEWTVAIAVVEAGRPVAASVFCPRRDEMFLARTGGGAWLNGARLAVSDRTGLSGATLTGPHSIVANQDVVAAGFVGTEILRSLAYRLAIVAAGRVDVGAARGGPSDWDLAAADLLVQEAGGVLTDLSGRNLIYNRAKTGHPALIAAPVALIGPVRDALDDLIR</sequence>
<dbReference type="PROSITE" id="PS00630">
    <property type="entry name" value="IMP_2"/>
    <property type="match status" value="1"/>
</dbReference>
<keyword evidence="2 4" id="KW-0479">Metal-binding</keyword>
<dbReference type="Gene3D" id="3.30.540.10">
    <property type="entry name" value="Fructose-1,6-Bisphosphatase, subunit A, domain 1"/>
    <property type="match status" value="1"/>
</dbReference>
<comment type="cofactor">
    <cofactor evidence="4">
        <name>Mg(2+)</name>
        <dbReference type="ChEBI" id="CHEBI:18420"/>
    </cofactor>
</comment>
<dbReference type="EC" id="3.1.3.25" evidence="5"/>
<keyword evidence="3 4" id="KW-0460">Magnesium</keyword>
<evidence type="ECO:0000313" key="5">
    <source>
        <dbReference type="EMBL" id="CTQ44928.1"/>
    </source>
</evidence>
<dbReference type="PANTHER" id="PTHR20854">
    <property type="entry name" value="INOSITOL MONOPHOSPHATASE"/>
    <property type="match status" value="1"/>
</dbReference>
<name>A0A0M6Y5G8_9HYPH</name>
<dbReference type="InterPro" id="IPR000760">
    <property type="entry name" value="Inositol_monophosphatase-like"/>
</dbReference>
<dbReference type="RefSeq" id="WP_197923128.1">
    <property type="nucleotide sequence ID" value="NZ_CP045617.1"/>
</dbReference>
<protein>
    <submittedName>
        <fullName evidence="5">Inositol-1-monophosphatase</fullName>
        <ecNumber evidence="5">3.1.3.25</ecNumber>
    </submittedName>
</protein>
<dbReference type="PRINTS" id="PR00377">
    <property type="entry name" value="IMPHPHTASES"/>
</dbReference>
<proteinExistence type="inferred from homology"/>
<dbReference type="Proteomes" id="UP000048926">
    <property type="component" value="Unassembled WGS sequence"/>
</dbReference>
<feature type="binding site" evidence="4">
    <location>
        <position position="89"/>
    </location>
    <ligand>
        <name>Mg(2+)</name>
        <dbReference type="ChEBI" id="CHEBI:18420"/>
        <label>1</label>
        <note>catalytic</note>
    </ligand>
</feature>
<dbReference type="GO" id="GO:0046872">
    <property type="term" value="F:metal ion binding"/>
    <property type="evidence" value="ECO:0007669"/>
    <property type="project" value="UniProtKB-KW"/>
</dbReference>
<feature type="binding site" evidence="4">
    <location>
        <position position="107"/>
    </location>
    <ligand>
        <name>Mg(2+)</name>
        <dbReference type="ChEBI" id="CHEBI:18420"/>
        <label>1</label>
        <note>catalytic</note>
    </ligand>
</feature>